<feature type="chain" id="PRO_5045632278" description="Phytase-like domain-containing protein" evidence="1">
    <location>
        <begin position="19"/>
        <end position="521"/>
    </location>
</feature>
<dbReference type="Pfam" id="PF13449">
    <property type="entry name" value="Phytase-like"/>
    <property type="match status" value="1"/>
</dbReference>
<protein>
    <recommendedName>
        <fullName evidence="2">Phytase-like domain-containing protein</fullName>
    </recommendedName>
</protein>
<dbReference type="PANTHER" id="PTHR37957:SF1">
    <property type="entry name" value="PHYTASE-LIKE DOMAIN-CONTAINING PROTEIN"/>
    <property type="match status" value="1"/>
</dbReference>
<dbReference type="EMBL" id="CAWUHB010000086">
    <property type="protein sequence ID" value="CAK7234517.1"/>
    <property type="molecule type" value="Genomic_DNA"/>
</dbReference>
<accession>A0ABP0CQV8</accession>
<dbReference type="PANTHER" id="PTHR37957">
    <property type="entry name" value="BLR7070 PROTEIN"/>
    <property type="match status" value="1"/>
</dbReference>
<comment type="caution">
    <text evidence="3">The sequence shown here is derived from an EMBL/GenBank/DDBJ whole genome shotgun (WGS) entry which is preliminary data.</text>
</comment>
<dbReference type="Proteomes" id="UP001642405">
    <property type="component" value="Unassembled WGS sequence"/>
</dbReference>
<dbReference type="InterPro" id="IPR027372">
    <property type="entry name" value="Phytase-like_dom"/>
</dbReference>
<evidence type="ECO:0000259" key="2">
    <source>
        <dbReference type="Pfam" id="PF13449"/>
    </source>
</evidence>
<name>A0ABP0CQV8_9PEZI</name>
<feature type="signal peptide" evidence="1">
    <location>
        <begin position="1"/>
        <end position="18"/>
    </location>
</feature>
<proteinExistence type="predicted"/>
<gene>
    <name evidence="3" type="ORF">SCUCBS95973_008962</name>
</gene>
<keyword evidence="1" id="KW-0732">Signal</keyword>
<feature type="domain" description="Phytase-like" evidence="2">
    <location>
        <begin position="192"/>
        <end position="399"/>
    </location>
</feature>
<evidence type="ECO:0000256" key="1">
    <source>
        <dbReference type="SAM" id="SignalP"/>
    </source>
</evidence>
<organism evidence="3 4">
    <name type="scientific">Sporothrix curviconia</name>
    <dbReference type="NCBI Taxonomy" id="1260050"/>
    <lineage>
        <taxon>Eukaryota</taxon>
        <taxon>Fungi</taxon>
        <taxon>Dikarya</taxon>
        <taxon>Ascomycota</taxon>
        <taxon>Pezizomycotina</taxon>
        <taxon>Sordariomycetes</taxon>
        <taxon>Sordariomycetidae</taxon>
        <taxon>Ophiostomatales</taxon>
        <taxon>Ophiostomataceae</taxon>
        <taxon>Sporothrix</taxon>
    </lineage>
</organism>
<dbReference type="SUPFAM" id="SSF63829">
    <property type="entry name" value="Calcium-dependent phosphotriesterase"/>
    <property type="match status" value="1"/>
</dbReference>
<keyword evidence="4" id="KW-1185">Reference proteome</keyword>
<evidence type="ECO:0000313" key="3">
    <source>
        <dbReference type="EMBL" id="CAK7234517.1"/>
    </source>
</evidence>
<sequence>MLSTALLVVAGAATAVRAACTPKSVASATVCGGKTYVYEQLAGFGYVSSSARDKYGDTIGGHGSAIALDLNTWTRDASNGNRYTGILHTLPDRGWNTEGTLNFVPRIHKFEIELTIVSTVANATNATAAPPNLKFTYLDSVLLTGPDGQYMTGLDADGSGTLSYDGFPPLPVSTYTGNGFGDGPFNVTSKHIPLDSEGLVLNADGSYWVSDEYGPYVYHFSSTGRMLSAIRPPEAFIPKRNGSDSFSADSQFFYINNGTGDDVSPADNPTGRDNNHGFEGLSVTEDGKTLFVFLQAAANQEGGLGGTTERWSRLLKYDVSTPSAPIALGEYVVPLPLYDDPTKKASKNPQVAAQSEIHVLPNGQLFVLPRDSNAGRGQSVTTSQYRHIDVIDLTGAENILGNTFDCATCAIADLDGNLNSTITNATLCPFLDFNDNSELARFGMHNGGNQDDHLLNEKWESIALAPVYPGTSRNEYFVFSLSDNDFITQNGTLNFGQFHYADSSGYNLANQALVFKVLIPN</sequence>
<reference evidence="3 4" key="1">
    <citation type="submission" date="2024-01" db="EMBL/GenBank/DDBJ databases">
        <authorList>
            <person name="Allen C."/>
            <person name="Tagirdzhanova G."/>
        </authorList>
    </citation>
    <scope>NUCLEOTIDE SEQUENCE [LARGE SCALE GENOMIC DNA]</scope>
</reference>
<evidence type="ECO:0000313" key="4">
    <source>
        <dbReference type="Proteomes" id="UP001642405"/>
    </source>
</evidence>